<name>A0A0C5WWT2_9GAMM</name>
<dbReference type="Pfam" id="PF08238">
    <property type="entry name" value="Sel1"/>
    <property type="match status" value="10"/>
</dbReference>
<feature type="region of interest" description="Disordered" evidence="2">
    <location>
        <begin position="568"/>
        <end position="589"/>
    </location>
</feature>
<evidence type="ECO:0000256" key="2">
    <source>
        <dbReference type="SAM" id="MobiDB-lite"/>
    </source>
</evidence>
<sequence length="638" mass="72129">MINNKPLRHLGYLGLAILLTGCAVSYEAAEEKYQEGKFTEAREAWTSLADKGDTRAMHRLYTSSRIKTDADITALQQAADLDYPPAMHDYGLYLIGQERYTDGIDYLSKAKELDYPPSVAWYRANRQPINLWPLAENGFTASIVMLGEYYKDRKEYKEALHWFKKGADKDSSNALFYMGVMYNFGYGINKNMTTAADWYRKAAEKGHSSASFNLCLMYRDGNGVAKNLTQARAWCEKSAAMNNEDGTVELGRMYLYGIGGEKDEQHAFKLLSPLGNKNSFAALRLGEIYFDGLGQPQDYRQALPWFEKAHREESISSAAKYIAIMYDEALGHPLDTRKALSWFEAAAKRGDTYSQRRTGQFYRDGRGTSKNLKQAAYWFEQAAEQNDRFAQYSLGMAYLDGQGVRQSASRAKQWLTKAAEQGHSAAQFQLGYEYADGSKLKKNYQEFAKWTQLAADQEHQVAQFNLSVAYENGWGKDKNQAWAAYWRAKAANQGYQSAIETMPKLLQHLTRLELKKSTPLYQKVSTDSDKVASMKKGDIVYRLANNDSWTEVVTDKGYKLGFVPSSSAQEPKVATPTRSNTSQFPAKPAKVPGRVSCNTRCINSTCYRTYDDGREVKFQAQQKFNAFTGQFEWDSGGC</sequence>
<evidence type="ECO:0000313" key="5">
    <source>
        <dbReference type="Proteomes" id="UP000032303"/>
    </source>
</evidence>
<reference evidence="4 5" key="1">
    <citation type="submission" date="2013-05" db="EMBL/GenBank/DDBJ databases">
        <title>Complete genome sequence of the lipase-producing bacterium Photobacterium gaetbulicola Gung47.</title>
        <authorList>
            <person name="Kim Y.-O."/>
        </authorList>
    </citation>
    <scope>NUCLEOTIDE SEQUENCE [LARGE SCALE GENOMIC DNA]</scope>
    <source>
        <strain evidence="4 5">Gung47</strain>
    </source>
</reference>
<protein>
    <submittedName>
        <fullName evidence="4">Uncharacterized protein</fullName>
    </submittedName>
</protein>
<dbReference type="EMBL" id="CP005974">
    <property type="protein sequence ID" value="AJR09489.1"/>
    <property type="molecule type" value="Genomic_DNA"/>
</dbReference>
<dbReference type="PROSITE" id="PS50005">
    <property type="entry name" value="TPR"/>
    <property type="match status" value="1"/>
</dbReference>
<gene>
    <name evidence="4" type="ORF">H744_2c2836</name>
</gene>
<dbReference type="Proteomes" id="UP000032303">
    <property type="component" value="Chromosome 2"/>
</dbReference>
<feature type="chain" id="PRO_5002192216" evidence="3">
    <location>
        <begin position="29"/>
        <end position="638"/>
    </location>
</feature>
<dbReference type="InterPro" id="IPR050767">
    <property type="entry name" value="Sel1_AlgK"/>
</dbReference>
<dbReference type="AlphaFoldDB" id="A0A0C5WWT2"/>
<keyword evidence="1" id="KW-0802">TPR repeat</keyword>
<organism evidence="4 5">
    <name type="scientific">Photobacterium gaetbulicola Gung47</name>
    <dbReference type="NCBI Taxonomy" id="658445"/>
    <lineage>
        <taxon>Bacteria</taxon>
        <taxon>Pseudomonadati</taxon>
        <taxon>Pseudomonadota</taxon>
        <taxon>Gammaproteobacteria</taxon>
        <taxon>Vibrionales</taxon>
        <taxon>Vibrionaceae</taxon>
        <taxon>Photobacterium</taxon>
    </lineage>
</organism>
<dbReference type="PANTHER" id="PTHR11102:SF160">
    <property type="entry name" value="ERAD-ASSOCIATED E3 UBIQUITIN-PROTEIN LIGASE COMPONENT HRD3"/>
    <property type="match status" value="1"/>
</dbReference>
<dbReference type="SUPFAM" id="SSF81901">
    <property type="entry name" value="HCP-like"/>
    <property type="match status" value="3"/>
</dbReference>
<keyword evidence="5" id="KW-1185">Reference proteome</keyword>
<evidence type="ECO:0000256" key="3">
    <source>
        <dbReference type="SAM" id="SignalP"/>
    </source>
</evidence>
<feature type="signal peptide" evidence="3">
    <location>
        <begin position="1"/>
        <end position="28"/>
    </location>
</feature>
<dbReference type="PATRIC" id="fig|658445.3.peg.4882"/>
<dbReference type="InterPro" id="IPR019734">
    <property type="entry name" value="TPR_rpt"/>
</dbReference>
<evidence type="ECO:0000256" key="1">
    <source>
        <dbReference type="PROSITE-ProRule" id="PRU00339"/>
    </source>
</evidence>
<dbReference type="InterPro" id="IPR006597">
    <property type="entry name" value="Sel1-like"/>
</dbReference>
<feature type="repeat" description="TPR" evidence="1">
    <location>
        <begin position="140"/>
        <end position="173"/>
    </location>
</feature>
<evidence type="ECO:0000313" key="4">
    <source>
        <dbReference type="EMBL" id="AJR09489.1"/>
    </source>
</evidence>
<dbReference type="Gene3D" id="1.25.40.10">
    <property type="entry name" value="Tetratricopeptide repeat domain"/>
    <property type="match status" value="4"/>
</dbReference>
<proteinExistence type="predicted"/>
<dbReference type="PANTHER" id="PTHR11102">
    <property type="entry name" value="SEL-1-LIKE PROTEIN"/>
    <property type="match status" value="1"/>
</dbReference>
<accession>A0A0C5WWT2</accession>
<dbReference type="OrthoDB" id="5829954at2"/>
<dbReference type="STRING" id="658445.H744_2c2836"/>
<dbReference type="PROSITE" id="PS51257">
    <property type="entry name" value="PROKAR_LIPOPROTEIN"/>
    <property type="match status" value="1"/>
</dbReference>
<dbReference type="InterPro" id="IPR011990">
    <property type="entry name" value="TPR-like_helical_dom_sf"/>
</dbReference>
<dbReference type="HOGENOM" id="CLU_428860_0_0_6"/>
<keyword evidence="3" id="KW-0732">Signal</keyword>
<dbReference type="SMART" id="SM00671">
    <property type="entry name" value="SEL1"/>
    <property type="match status" value="10"/>
</dbReference>
<dbReference type="KEGG" id="pgb:H744_2c2836"/>